<dbReference type="InterPro" id="IPR015946">
    <property type="entry name" value="KH_dom-like_a/b"/>
</dbReference>
<evidence type="ECO:0000313" key="2">
    <source>
        <dbReference type="Proteomes" id="UP000662572"/>
    </source>
</evidence>
<sequence length="140" mass="15298">MTKVRINETHASTYSVAIEVGAHSLIGDEPADKGGLDLGPSPYDLLTSALGECTAMTVRWYARSQGWPVDQIEVRVTHEKRGRQDVFTKSVHITGDLLSDDQRVKLIEVASKCPVQRTLLASDTAIETVPDIDVPAQNRA</sequence>
<dbReference type="PANTHER" id="PTHR39624:SF2">
    <property type="entry name" value="OSMC-LIKE PROTEIN"/>
    <property type="match status" value="1"/>
</dbReference>
<proteinExistence type="predicted"/>
<accession>A0A918UXR8</accession>
<dbReference type="Pfam" id="PF02566">
    <property type="entry name" value="OsmC"/>
    <property type="match status" value="1"/>
</dbReference>
<dbReference type="RefSeq" id="WP_189488311.1">
    <property type="nucleotide sequence ID" value="NZ_BMZB01000005.1"/>
</dbReference>
<dbReference type="InterPro" id="IPR036102">
    <property type="entry name" value="OsmC/Ohrsf"/>
</dbReference>
<dbReference type="SUPFAM" id="SSF82784">
    <property type="entry name" value="OsmC-like"/>
    <property type="match status" value="1"/>
</dbReference>
<dbReference type="InterPro" id="IPR003718">
    <property type="entry name" value="OsmC/Ohr_fam"/>
</dbReference>
<comment type="caution">
    <text evidence="1">The sequence shown here is derived from an EMBL/GenBank/DDBJ whole genome shotgun (WGS) entry which is preliminary data.</text>
</comment>
<reference evidence="1" key="2">
    <citation type="submission" date="2020-09" db="EMBL/GenBank/DDBJ databases">
        <authorList>
            <person name="Sun Q."/>
            <person name="Kim S."/>
        </authorList>
    </citation>
    <scope>NUCLEOTIDE SEQUENCE</scope>
    <source>
        <strain evidence="1">KCTC 32296</strain>
    </source>
</reference>
<dbReference type="AlphaFoldDB" id="A0A918UXR8"/>
<gene>
    <name evidence="1" type="ORF">GCM10011273_31290</name>
</gene>
<organism evidence="1 2">
    <name type="scientific">Asticcacaulis endophyticus</name>
    <dbReference type="NCBI Taxonomy" id="1395890"/>
    <lineage>
        <taxon>Bacteria</taxon>
        <taxon>Pseudomonadati</taxon>
        <taxon>Pseudomonadota</taxon>
        <taxon>Alphaproteobacteria</taxon>
        <taxon>Caulobacterales</taxon>
        <taxon>Caulobacteraceae</taxon>
        <taxon>Asticcacaulis</taxon>
    </lineage>
</organism>
<keyword evidence="2" id="KW-1185">Reference proteome</keyword>
<reference evidence="1" key="1">
    <citation type="journal article" date="2014" name="Int. J. Syst. Evol. Microbiol.">
        <title>Complete genome sequence of Corynebacterium casei LMG S-19264T (=DSM 44701T), isolated from a smear-ripened cheese.</title>
        <authorList>
            <consortium name="US DOE Joint Genome Institute (JGI-PGF)"/>
            <person name="Walter F."/>
            <person name="Albersmeier A."/>
            <person name="Kalinowski J."/>
            <person name="Ruckert C."/>
        </authorList>
    </citation>
    <scope>NUCLEOTIDE SEQUENCE</scope>
    <source>
        <strain evidence="1">KCTC 32296</strain>
    </source>
</reference>
<dbReference type="Proteomes" id="UP000662572">
    <property type="component" value="Unassembled WGS sequence"/>
</dbReference>
<dbReference type="EMBL" id="BMZB01000005">
    <property type="protein sequence ID" value="GGZ42248.1"/>
    <property type="molecule type" value="Genomic_DNA"/>
</dbReference>
<dbReference type="Gene3D" id="3.30.300.20">
    <property type="match status" value="1"/>
</dbReference>
<evidence type="ECO:0008006" key="3">
    <source>
        <dbReference type="Google" id="ProtNLM"/>
    </source>
</evidence>
<dbReference type="PANTHER" id="PTHR39624">
    <property type="entry name" value="PROTEIN INVOLVED IN RIMO-MEDIATED BETA-METHYLTHIOLATION OF RIBOSOMAL PROTEIN S12 YCAO"/>
    <property type="match status" value="1"/>
</dbReference>
<name>A0A918UXR8_9CAUL</name>
<evidence type="ECO:0000313" key="1">
    <source>
        <dbReference type="EMBL" id="GGZ42248.1"/>
    </source>
</evidence>
<protein>
    <recommendedName>
        <fullName evidence="3">Redox protein</fullName>
    </recommendedName>
</protein>